<reference evidence="10" key="1">
    <citation type="submission" date="2016-10" db="EMBL/GenBank/DDBJ databases">
        <title>Sequence of Gallionella enrichment culture.</title>
        <authorList>
            <person name="Poehlein A."/>
            <person name="Muehling M."/>
            <person name="Daniel R."/>
        </authorList>
    </citation>
    <scope>NUCLEOTIDE SEQUENCE</scope>
</reference>
<proteinExistence type="inferred from homology"/>
<dbReference type="GO" id="GO:0004615">
    <property type="term" value="F:phosphomannomutase activity"/>
    <property type="evidence" value="ECO:0007669"/>
    <property type="project" value="TreeGrafter"/>
</dbReference>
<dbReference type="SUPFAM" id="SSF55957">
    <property type="entry name" value="Phosphoglucomutase, C-terminal domain"/>
    <property type="match status" value="1"/>
</dbReference>
<evidence type="ECO:0000259" key="7">
    <source>
        <dbReference type="Pfam" id="PF00408"/>
    </source>
</evidence>
<dbReference type="SUPFAM" id="SSF53738">
    <property type="entry name" value="Phosphoglucomutase, first 3 domains"/>
    <property type="match status" value="2"/>
</dbReference>
<name>A0A1J5SNA0_9ZZZZ</name>
<evidence type="ECO:0000259" key="8">
    <source>
        <dbReference type="Pfam" id="PF02878"/>
    </source>
</evidence>
<sequence length="513" mass="54434">MNQVRIDESMSRTGVRFGTSGARGLVADMSDEVCYAYAAAFLQCVAGTADRVVLGHDLRPSSPRIAAACAAAIQDSGRQVVYAGALPTPALAFYAARLGAPTLVVTGSHIPFDRNGIKFYRAAGEISKADEQAMLNAVVALPDVVTPAQLPKPDEHAADAYIRRYVDFFGGGALAKLRVAVYEHSSVGRDVLRGILEGLGAQVISLGRTDVFVPIDTEAVRPEDVAQARQWAGEYAFDALVSTDGDADRPLIGDEQGNWLRGDVVGILCAQYLQAQVVVTPVSSNTAVEKCGSFDQVVRTRIGSPYVIAGMEAALGEMPHSRASGHSAELASKPVLIPTVPLRGKELKVEGGGGEKIVVGYEANGGFLLGSDVVRGSRGLAALPTRDAVLPMLALLCLARERGCKVSQLSRDLPARYTASDRLQNFVTDKSQSLIARLRASTAMLMQTLAPQSGSVAEIDQTDGLRVTFATGDIVHLRPSGNAPELRCYAEASTPQRAKLLCDECLQRVLSNV</sequence>
<dbReference type="InterPro" id="IPR005845">
    <property type="entry name" value="A-D-PHexomutase_a/b/a-II"/>
</dbReference>
<dbReference type="Pfam" id="PF02878">
    <property type="entry name" value="PGM_PMM_I"/>
    <property type="match status" value="1"/>
</dbReference>
<keyword evidence="4" id="KW-0479">Metal-binding</keyword>
<accession>A0A1J5SNA0</accession>
<dbReference type="PANTHER" id="PTHR42946:SF1">
    <property type="entry name" value="PHOSPHOGLUCOMUTASE (ALPHA-D-GLUCOSE-1,6-BISPHOSPHATE-DEPENDENT)"/>
    <property type="match status" value="1"/>
</dbReference>
<keyword evidence="5" id="KW-0460">Magnesium</keyword>
<dbReference type="InterPro" id="IPR036900">
    <property type="entry name" value="A-D-PHexomutase_C_sf"/>
</dbReference>
<feature type="domain" description="Alpha-D-phosphohexomutase C-terminal" evidence="7">
    <location>
        <begin position="444"/>
        <end position="504"/>
    </location>
</feature>
<dbReference type="GO" id="GO:0046872">
    <property type="term" value="F:metal ion binding"/>
    <property type="evidence" value="ECO:0007669"/>
    <property type="project" value="UniProtKB-KW"/>
</dbReference>
<feature type="domain" description="Alpha-D-phosphohexomutase alpha/beta/alpha" evidence="9">
    <location>
        <begin position="159"/>
        <end position="257"/>
    </location>
</feature>
<dbReference type="Gene3D" id="3.40.120.10">
    <property type="entry name" value="Alpha-D-Glucose-1,6-Bisphosphate, subunit A, domain 3"/>
    <property type="match status" value="3"/>
</dbReference>
<evidence type="ECO:0000313" key="10">
    <source>
        <dbReference type="EMBL" id="OIR09419.1"/>
    </source>
</evidence>
<dbReference type="InterPro" id="IPR050060">
    <property type="entry name" value="Phosphoglucosamine_mutase"/>
</dbReference>
<dbReference type="InterPro" id="IPR016055">
    <property type="entry name" value="A-D-PHexomutase_a/b/a-I/II/III"/>
</dbReference>
<feature type="domain" description="Alpha-D-phosphohexomutase alpha/beta/alpha" evidence="8">
    <location>
        <begin position="16"/>
        <end position="135"/>
    </location>
</feature>
<evidence type="ECO:0000259" key="9">
    <source>
        <dbReference type="Pfam" id="PF02879"/>
    </source>
</evidence>
<dbReference type="AlphaFoldDB" id="A0A1J5SNA0"/>
<evidence type="ECO:0000256" key="1">
    <source>
        <dbReference type="ARBA" id="ARBA00001946"/>
    </source>
</evidence>
<keyword evidence="3" id="KW-0597">Phosphoprotein</keyword>
<dbReference type="GO" id="GO:0005975">
    <property type="term" value="P:carbohydrate metabolic process"/>
    <property type="evidence" value="ECO:0007669"/>
    <property type="project" value="InterPro"/>
</dbReference>
<dbReference type="InterPro" id="IPR005844">
    <property type="entry name" value="A-D-PHexomutase_a/b/a-I"/>
</dbReference>
<comment type="similarity">
    <text evidence="2">Belongs to the phosphohexose mutase family.</text>
</comment>
<evidence type="ECO:0000256" key="5">
    <source>
        <dbReference type="ARBA" id="ARBA00022842"/>
    </source>
</evidence>
<dbReference type="Pfam" id="PF00408">
    <property type="entry name" value="PGM_PMM_IV"/>
    <property type="match status" value="1"/>
</dbReference>
<comment type="cofactor">
    <cofactor evidence="1">
        <name>Mg(2+)</name>
        <dbReference type="ChEBI" id="CHEBI:18420"/>
    </cofactor>
</comment>
<evidence type="ECO:0000256" key="2">
    <source>
        <dbReference type="ARBA" id="ARBA00010231"/>
    </source>
</evidence>
<dbReference type="CDD" id="cd03088">
    <property type="entry name" value="ManB"/>
    <property type="match status" value="1"/>
</dbReference>
<dbReference type="Gene3D" id="3.30.310.50">
    <property type="entry name" value="Alpha-D-phosphohexomutase, C-terminal domain"/>
    <property type="match status" value="1"/>
</dbReference>
<dbReference type="PANTHER" id="PTHR42946">
    <property type="entry name" value="PHOSPHOHEXOSE MUTASE"/>
    <property type="match status" value="1"/>
</dbReference>
<dbReference type="InterPro" id="IPR005843">
    <property type="entry name" value="A-D-PHexomutase_C"/>
</dbReference>
<comment type="caution">
    <text evidence="10">The sequence shown here is derived from an EMBL/GenBank/DDBJ whole genome shotgun (WGS) entry which is preliminary data.</text>
</comment>
<dbReference type="Pfam" id="PF02879">
    <property type="entry name" value="PGM_PMM_II"/>
    <property type="match status" value="1"/>
</dbReference>
<dbReference type="GO" id="GO:0008966">
    <property type="term" value="F:phosphoglucosamine mutase activity"/>
    <property type="evidence" value="ECO:0007669"/>
    <property type="project" value="UniProtKB-EC"/>
</dbReference>
<organism evidence="10">
    <name type="scientific">mine drainage metagenome</name>
    <dbReference type="NCBI Taxonomy" id="410659"/>
    <lineage>
        <taxon>unclassified sequences</taxon>
        <taxon>metagenomes</taxon>
        <taxon>ecological metagenomes</taxon>
    </lineage>
</organism>
<dbReference type="EMBL" id="MLJW01000026">
    <property type="protein sequence ID" value="OIR09419.1"/>
    <property type="molecule type" value="Genomic_DNA"/>
</dbReference>
<gene>
    <name evidence="10" type="primary">glmM_4</name>
    <name evidence="10" type="ORF">GALL_82560</name>
</gene>
<protein>
    <submittedName>
        <fullName evidence="10">Phosphoglucosamine mutase</fullName>
        <ecNumber evidence="10">5.4.2.10</ecNumber>
    </submittedName>
</protein>
<evidence type="ECO:0000256" key="6">
    <source>
        <dbReference type="ARBA" id="ARBA00023235"/>
    </source>
</evidence>
<dbReference type="EC" id="5.4.2.10" evidence="10"/>
<evidence type="ECO:0000256" key="3">
    <source>
        <dbReference type="ARBA" id="ARBA00022553"/>
    </source>
</evidence>
<keyword evidence="6 10" id="KW-0413">Isomerase</keyword>
<evidence type="ECO:0000256" key="4">
    <source>
        <dbReference type="ARBA" id="ARBA00022723"/>
    </source>
</evidence>